<dbReference type="AlphaFoldDB" id="A0A645J0D8"/>
<evidence type="ECO:0000256" key="1">
    <source>
        <dbReference type="SAM" id="Phobius"/>
    </source>
</evidence>
<keyword evidence="1" id="KW-0472">Membrane</keyword>
<feature type="transmembrane region" description="Helical" evidence="1">
    <location>
        <begin position="57"/>
        <end position="81"/>
    </location>
</feature>
<keyword evidence="1" id="KW-1133">Transmembrane helix</keyword>
<name>A0A645J0D8_9ZZZZ</name>
<organism evidence="2">
    <name type="scientific">bioreactor metagenome</name>
    <dbReference type="NCBI Taxonomy" id="1076179"/>
    <lineage>
        <taxon>unclassified sequences</taxon>
        <taxon>metagenomes</taxon>
        <taxon>ecological metagenomes</taxon>
    </lineage>
</organism>
<reference evidence="2" key="1">
    <citation type="submission" date="2019-08" db="EMBL/GenBank/DDBJ databases">
        <authorList>
            <person name="Kucharzyk K."/>
            <person name="Murdoch R.W."/>
            <person name="Higgins S."/>
            <person name="Loffler F."/>
        </authorList>
    </citation>
    <scope>NUCLEOTIDE SEQUENCE</scope>
</reference>
<accession>A0A645J0D8</accession>
<protein>
    <submittedName>
        <fullName evidence="2">Uncharacterized protein</fullName>
    </submittedName>
</protein>
<gene>
    <name evidence="2" type="ORF">SDC9_204842</name>
</gene>
<proteinExistence type="predicted"/>
<sequence>MFWETFRIVQRFTRTISFVNVSDLLLELFMIAFAMMFFMNFAQMCAHINDKGIMHKILSYGLICVMFSLVVALPRLVLIIFDNSLIVVNSPIEWCDITVSLFIVSYLFVMHRLPLEKNRTLRQIERMEKENKNRHETV</sequence>
<comment type="caution">
    <text evidence="2">The sequence shown here is derived from an EMBL/GenBank/DDBJ whole genome shotgun (WGS) entry which is preliminary data.</text>
</comment>
<dbReference type="EMBL" id="VSSQ01128327">
    <property type="protein sequence ID" value="MPN57148.1"/>
    <property type="molecule type" value="Genomic_DNA"/>
</dbReference>
<feature type="transmembrane region" description="Helical" evidence="1">
    <location>
        <begin position="24"/>
        <end position="45"/>
    </location>
</feature>
<feature type="transmembrane region" description="Helical" evidence="1">
    <location>
        <begin position="87"/>
        <end position="109"/>
    </location>
</feature>
<evidence type="ECO:0000313" key="2">
    <source>
        <dbReference type="EMBL" id="MPN57148.1"/>
    </source>
</evidence>
<keyword evidence="1" id="KW-0812">Transmembrane</keyword>